<reference evidence="2" key="1">
    <citation type="journal article" date="2020" name="Stud. Mycol.">
        <title>101 Dothideomycetes genomes: a test case for predicting lifestyles and emergence of pathogens.</title>
        <authorList>
            <person name="Haridas S."/>
            <person name="Albert R."/>
            <person name="Binder M."/>
            <person name="Bloem J."/>
            <person name="Labutti K."/>
            <person name="Salamov A."/>
            <person name="Andreopoulos B."/>
            <person name="Baker S."/>
            <person name="Barry K."/>
            <person name="Bills G."/>
            <person name="Bluhm B."/>
            <person name="Cannon C."/>
            <person name="Castanera R."/>
            <person name="Culley D."/>
            <person name="Daum C."/>
            <person name="Ezra D."/>
            <person name="Gonzalez J."/>
            <person name="Henrissat B."/>
            <person name="Kuo A."/>
            <person name="Liang C."/>
            <person name="Lipzen A."/>
            <person name="Lutzoni F."/>
            <person name="Magnuson J."/>
            <person name="Mondo S."/>
            <person name="Nolan M."/>
            <person name="Ohm R."/>
            <person name="Pangilinan J."/>
            <person name="Park H.-J."/>
            <person name="Ramirez L."/>
            <person name="Alfaro M."/>
            <person name="Sun H."/>
            <person name="Tritt A."/>
            <person name="Yoshinaga Y."/>
            <person name="Zwiers L.-H."/>
            <person name="Turgeon B."/>
            <person name="Goodwin S."/>
            <person name="Spatafora J."/>
            <person name="Crous P."/>
            <person name="Grigoriev I."/>
        </authorList>
    </citation>
    <scope>NUCLEOTIDE SEQUENCE</scope>
    <source>
        <strain evidence="2">CBS 125425</strain>
    </source>
</reference>
<evidence type="ECO:0000256" key="1">
    <source>
        <dbReference type="SAM" id="MobiDB-lite"/>
    </source>
</evidence>
<accession>A0A9P4QZU1</accession>
<evidence type="ECO:0000313" key="3">
    <source>
        <dbReference type="Proteomes" id="UP000799444"/>
    </source>
</evidence>
<feature type="compositionally biased region" description="Acidic residues" evidence="1">
    <location>
        <begin position="312"/>
        <end position="339"/>
    </location>
</feature>
<comment type="caution">
    <text evidence="2">The sequence shown here is derived from an EMBL/GenBank/DDBJ whole genome shotgun (WGS) entry which is preliminary data.</text>
</comment>
<dbReference type="EMBL" id="ML996151">
    <property type="protein sequence ID" value="KAF2734212.1"/>
    <property type="molecule type" value="Genomic_DNA"/>
</dbReference>
<feature type="compositionally biased region" description="Acidic residues" evidence="1">
    <location>
        <begin position="353"/>
        <end position="362"/>
    </location>
</feature>
<name>A0A9P4QZU1_9PLEO</name>
<proteinExistence type="predicted"/>
<protein>
    <submittedName>
        <fullName evidence="2">Uncharacterized protein</fullName>
    </submittedName>
</protein>
<feature type="region of interest" description="Disordered" evidence="1">
    <location>
        <begin position="310"/>
        <end position="370"/>
    </location>
</feature>
<dbReference type="AlphaFoldDB" id="A0A9P4QZU1"/>
<keyword evidence="3" id="KW-1185">Reference proteome</keyword>
<evidence type="ECO:0000313" key="2">
    <source>
        <dbReference type="EMBL" id="KAF2734212.1"/>
    </source>
</evidence>
<dbReference type="OrthoDB" id="3793524at2759"/>
<gene>
    <name evidence="2" type="ORF">EJ04DRAFT_523906</name>
</gene>
<organism evidence="2 3">
    <name type="scientific">Polyplosphaeria fusca</name>
    <dbReference type="NCBI Taxonomy" id="682080"/>
    <lineage>
        <taxon>Eukaryota</taxon>
        <taxon>Fungi</taxon>
        <taxon>Dikarya</taxon>
        <taxon>Ascomycota</taxon>
        <taxon>Pezizomycotina</taxon>
        <taxon>Dothideomycetes</taxon>
        <taxon>Pleosporomycetidae</taxon>
        <taxon>Pleosporales</taxon>
        <taxon>Tetraplosphaeriaceae</taxon>
        <taxon>Polyplosphaeria</taxon>
    </lineage>
</organism>
<dbReference type="Proteomes" id="UP000799444">
    <property type="component" value="Unassembled WGS sequence"/>
</dbReference>
<sequence>MSLRGICGQSVLRRRQSQQSGACSIASNSFEDVHPADWSENATTEMHKTAMSQGSLLAAYIHARNHSQPRKYQTKGGHRRNQFDHAIDCGPCLDSTIRQGERRLGALVIPPGKGRDMRDLLRGTKIDIICTETGDLFLKLVSKQMLIHFLGMPTVATYLLTRTDGSQALTVSAKHCDYIGLKLVIAWMQRACRLPGQTTELKVHPTGDSILVACSIARALRVFGCLDDLTRIEQSISHYYFDRSLRLEEIEELWCVLPHDCIYNKMLVANVRSTLTDITPDHEISDADFNELVNFVMGDSELRGLVYGTEQDVQENESPQDQDTEGDTEEEENESDDTVSDAGSAVSIIAARDEDEEWDENQVEGGLWLI</sequence>